<dbReference type="Pfam" id="PF12770">
    <property type="entry name" value="CHAT"/>
    <property type="match status" value="1"/>
</dbReference>
<feature type="repeat" description="TPR" evidence="1">
    <location>
        <begin position="761"/>
        <end position="794"/>
    </location>
</feature>
<feature type="repeat" description="TPR" evidence="1">
    <location>
        <begin position="601"/>
        <end position="634"/>
    </location>
</feature>
<feature type="repeat" description="TPR" evidence="1">
    <location>
        <begin position="721"/>
        <end position="754"/>
    </location>
</feature>
<dbReference type="PANTHER" id="PTHR10098">
    <property type="entry name" value="RAPSYN-RELATED"/>
    <property type="match status" value="1"/>
</dbReference>
<dbReference type="EMBL" id="CALNXJ010000001">
    <property type="protein sequence ID" value="CAH3031512.1"/>
    <property type="molecule type" value="Genomic_DNA"/>
</dbReference>
<feature type="repeat" description="TPR" evidence="1">
    <location>
        <begin position="801"/>
        <end position="834"/>
    </location>
</feature>
<dbReference type="InterPro" id="IPR011990">
    <property type="entry name" value="TPR-like_helical_dom_sf"/>
</dbReference>
<protein>
    <recommendedName>
        <fullName evidence="3">CHAT domain-containing protein</fullName>
    </recommendedName>
</protein>
<feature type="repeat" description="TPR" evidence="1">
    <location>
        <begin position="361"/>
        <end position="394"/>
    </location>
</feature>
<feature type="repeat" description="TPR" evidence="1">
    <location>
        <begin position="281"/>
        <end position="314"/>
    </location>
</feature>
<comment type="caution">
    <text evidence="4">The sequence shown here is derived from an EMBL/GenBank/DDBJ whole genome shotgun (WGS) entry which is preliminary data.</text>
</comment>
<dbReference type="InterPro" id="IPR024983">
    <property type="entry name" value="CHAT_dom"/>
</dbReference>
<gene>
    <name evidence="4" type="ORF">PMEA_00000208</name>
</gene>
<evidence type="ECO:0000256" key="1">
    <source>
        <dbReference type="PROSITE-ProRule" id="PRU00339"/>
    </source>
</evidence>
<dbReference type="Pfam" id="PF13176">
    <property type="entry name" value="TPR_7"/>
    <property type="match status" value="1"/>
</dbReference>
<name>A0AAU9VKD8_9CNID</name>
<feature type="repeat" description="TPR" evidence="1">
    <location>
        <begin position="441"/>
        <end position="474"/>
    </location>
</feature>
<feature type="compositionally biased region" description="Basic and acidic residues" evidence="2">
    <location>
        <begin position="8"/>
        <end position="26"/>
    </location>
</feature>
<evidence type="ECO:0000256" key="2">
    <source>
        <dbReference type="SAM" id="MobiDB-lite"/>
    </source>
</evidence>
<dbReference type="SUPFAM" id="SSF48452">
    <property type="entry name" value="TPR-like"/>
    <property type="match status" value="4"/>
</dbReference>
<keyword evidence="1" id="KW-0802">TPR repeat</keyword>
<feature type="repeat" description="TPR" evidence="1">
    <location>
        <begin position="481"/>
        <end position="514"/>
    </location>
</feature>
<dbReference type="InterPro" id="IPR019734">
    <property type="entry name" value="TPR_rpt"/>
</dbReference>
<feature type="repeat" description="TPR" evidence="1">
    <location>
        <begin position="241"/>
        <end position="274"/>
    </location>
</feature>
<feature type="region of interest" description="Disordered" evidence="2">
    <location>
        <begin position="1"/>
        <end position="26"/>
    </location>
</feature>
<dbReference type="SMART" id="SM00028">
    <property type="entry name" value="TPR"/>
    <property type="match status" value="20"/>
</dbReference>
<reference evidence="4 5" key="1">
    <citation type="submission" date="2022-05" db="EMBL/GenBank/DDBJ databases">
        <authorList>
            <consortium name="Genoscope - CEA"/>
            <person name="William W."/>
        </authorList>
    </citation>
    <scope>NUCLEOTIDE SEQUENCE [LARGE SCALE GENOMIC DNA]</scope>
</reference>
<feature type="repeat" description="TPR" evidence="1">
    <location>
        <begin position="841"/>
        <end position="874"/>
    </location>
</feature>
<dbReference type="Gene3D" id="1.25.40.10">
    <property type="entry name" value="Tetratricopeptide repeat domain"/>
    <property type="match status" value="7"/>
</dbReference>
<accession>A0AAU9VKD8</accession>
<feature type="repeat" description="TPR" evidence="1">
    <location>
        <begin position="681"/>
        <end position="714"/>
    </location>
</feature>
<feature type="repeat" description="TPR" evidence="1">
    <location>
        <begin position="321"/>
        <end position="354"/>
    </location>
</feature>
<proteinExistence type="predicted"/>
<evidence type="ECO:0000259" key="3">
    <source>
        <dbReference type="Pfam" id="PF12770"/>
    </source>
</evidence>
<dbReference type="Pfam" id="PF13424">
    <property type="entry name" value="TPR_12"/>
    <property type="match status" value="8"/>
</dbReference>
<feature type="repeat" description="TPR" evidence="1">
    <location>
        <begin position="401"/>
        <end position="434"/>
    </location>
</feature>
<feature type="repeat" description="TPR" evidence="1">
    <location>
        <begin position="561"/>
        <end position="594"/>
    </location>
</feature>
<keyword evidence="5" id="KW-1185">Reference proteome</keyword>
<sequence>MAEGGKVSVDDGKPTDAAEERQVRSGDLKVNLADDIQADVPAVLPSDGTSQFDDATLKAMAEVYLKEGDNEYSKGETNNAVHFYSEGLQVNCKDVKLNAKLYSNRAAAQLLLGNWEEALDDATVSAQLAPNFIEAIEIGASACVQQHLYQEAITWCQKGLAINNNNKKLLDLWTECDNQPSDGTDETRINQEINTNRDDTKEKIEDIQINDQLSQAAVQKILQYANNLHFSIEVGDKAGEGRSSCNLGNAYHRLGDFKRAIQYHERHLKIAKEVGDKAGEGISYCNLGNAYHSLGDFERAIQYHERDLKIAKEVGDKAGEGISYCNLGNAYQSLGDFERANQYHERHLKIAKEVGDKAGEGKSYCNLGNAYRSLGDFERAIQYHKRDLKIAKEVGDKAGEGKSYCNLGNAYHSLGDFERAIQYHERHLKIAKEVGDKAGEGKSYCNLGIAYRSLGDFERAIQYHERDLKIAKEVGDKAGEGISYCNLGNAYDSLGDFERAIQYHERHLKIAREVGDKAGEGKSYCNLGNAYRSLGDFERAIQYHERHLKIAKEVGDKAGEGKSYCNLGNAYHSLGDFERAIQYHERHLKIAKEVGDKAGEGKSYCNLGNAYRRLGDFERAIQYHERDLKIAKEVGDKAGEGISYCNLGNAYQSLGDFERAIQYHERHLKIAKEVGDKAGEGKSYCNLGNAYRSLGDFERAIQYHERHLKIAKEVGDKAGEGKSYCNLGNAYRSLGDFERAIQYHERHLKIAKEVGDKAGEGKSYCNLGNAYHSLGDFERAIQYHERDLKIAKEVGDKAGEGISYCNLGNAYRSLGDFERAIQYHERHLKIAKEVGDKAGEGKSYCNLGNAYHSLGDFERAIQYHERHLKIAKEVGDKAGEGKSYCNLGNAYWRLGDLERALNLYRSCVTVFDVIRANLRFRDDWKISYRDMQRNAYTCLWCLHLKLDQILDALLSAEQGRAQALNDLICVRYGSGGIQPGPHTPGNSDLEVLVSCAVSNTVFMAVDVTSRKIFYWFINSFQDIQLRSTEISNYGSFEDVNTFIGSLMNTASRAFKRGVIECEDRSLDEPCAEELAKKRSGHGYFSPECSPKAALKMLYDVIIEPIGDLINGDEIIFVPESSLWSVPFAALIDSESNYLCDSFRVRTTPSLTTLKLINNYPDDFHNKKSALLVGDPCLEGVLYEGRKLDPLPCAREEVEIIGRILGADPLSGEEARKDEVLRRLPSVALVHFAAHGRMETGEIALAPRSTCSSLPFVEEDFILTMKDVLDIRIRARLVVLSCCHSGRGEIKAEGVVGIARAFLGAGARSVLVSLWAIDDKATLVFMKHFYEELVTGKLASEALNQAMKSMKVSEEFRDVKYWAPFVLIGDDVTLE</sequence>
<dbReference type="PROSITE" id="PS50005">
    <property type="entry name" value="TPR"/>
    <property type="match status" value="16"/>
</dbReference>
<feature type="repeat" description="TPR" evidence="1">
    <location>
        <begin position="521"/>
        <end position="554"/>
    </location>
</feature>
<dbReference type="Proteomes" id="UP001159428">
    <property type="component" value="Unassembled WGS sequence"/>
</dbReference>
<evidence type="ECO:0000313" key="4">
    <source>
        <dbReference type="EMBL" id="CAH3031512.1"/>
    </source>
</evidence>
<organism evidence="4 5">
    <name type="scientific">Pocillopora meandrina</name>
    <dbReference type="NCBI Taxonomy" id="46732"/>
    <lineage>
        <taxon>Eukaryota</taxon>
        <taxon>Metazoa</taxon>
        <taxon>Cnidaria</taxon>
        <taxon>Anthozoa</taxon>
        <taxon>Hexacorallia</taxon>
        <taxon>Scleractinia</taxon>
        <taxon>Astrocoeniina</taxon>
        <taxon>Pocilloporidae</taxon>
        <taxon>Pocillopora</taxon>
    </lineage>
</organism>
<dbReference type="PANTHER" id="PTHR10098:SF108">
    <property type="entry name" value="TETRATRICOPEPTIDE REPEAT PROTEIN 28"/>
    <property type="match status" value="1"/>
</dbReference>
<feature type="domain" description="CHAT" evidence="3">
    <location>
        <begin position="1092"/>
        <end position="1369"/>
    </location>
</feature>
<feature type="repeat" description="TPR" evidence="1">
    <location>
        <begin position="641"/>
        <end position="674"/>
    </location>
</feature>
<evidence type="ECO:0000313" key="5">
    <source>
        <dbReference type="Proteomes" id="UP001159428"/>
    </source>
</evidence>